<dbReference type="PRINTS" id="PR00724">
    <property type="entry name" value="CRBOXYPTASEC"/>
</dbReference>
<evidence type="ECO:0000313" key="4">
    <source>
        <dbReference type="RefSeq" id="XP_027074136.2"/>
    </source>
</evidence>
<evidence type="ECO:0000313" key="3">
    <source>
        <dbReference type="Proteomes" id="UP001652660"/>
    </source>
</evidence>
<dbReference type="RefSeq" id="XP_027074136.2">
    <property type="nucleotide sequence ID" value="XM_027218335.2"/>
</dbReference>
<keyword evidence="2" id="KW-0732">Signal</keyword>
<evidence type="ECO:0000256" key="1">
    <source>
        <dbReference type="ARBA" id="ARBA00009431"/>
    </source>
</evidence>
<proteinExistence type="inferred from homology"/>
<dbReference type="PANTHER" id="PTHR11802:SF29">
    <property type="entry name" value="SERINE CARBOXYPEPTIDASE-LIKE 19"/>
    <property type="match status" value="1"/>
</dbReference>
<feature type="signal peptide" evidence="2">
    <location>
        <begin position="1"/>
        <end position="31"/>
    </location>
</feature>
<dbReference type="GO" id="GO:0004185">
    <property type="term" value="F:serine-type carboxypeptidase activity"/>
    <property type="evidence" value="ECO:0007669"/>
    <property type="project" value="InterPro"/>
</dbReference>
<dbReference type="OrthoDB" id="443318at2759"/>
<dbReference type="GeneID" id="113698494"/>
<protein>
    <submittedName>
        <fullName evidence="4">Serine carboxypeptidase-like 2</fullName>
    </submittedName>
</protein>
<keyword evidence="3" id="KW-1185">Reference proteome</keyword>
<dbReference type="Proteomes" id="UP001652660">
    <property type="component" value="Chromosome 1e"/>
</dbReference>
<dbReference type="InterPro" id="IPR001563">
    <property type="entry name" value="Peptidase_S10"/>
</dbReference>
<dbReference type="Pfam" id="PF00450">
    <property type="entry name" value="Peptidase_S10"/>
    <property type="match status" value="1"/>
</dbReference>
<evidence type="ECO:0000256" key="2">
    <source>
        <dbReference type="SAM" id="SignalP"/>
    </source>
</evidence>
<dbReference type="GO" id="GO:0006508">
    <property type="term" value="P:proteolysis"/>
    <property type="evidence" value="ECO:0007669"/>
    <property type="project" value="InterPro"/>
</dbReference>
<dbReference type="Gene3D" id="3.40.50.12670">
    <property type="match status" value="1"/>
</dbReference>
<dbReference type="AlphaFoldDB" id="A0A6P6T8M1"/>
<reference evidence="3" key="1">
    <citation type="journal article" date="2025" name="Foods">
        <title>Unveiling the Microbial Signatures of Arabica Coffee Cherries: Insights into Ripeness Specific Diversity, Functional Traits, and Implications for Quality and Safety.</title>
        <authorList>
            <consortium name="RefSeq"/>
            <person name="Tenea G.N."/>
            <person name="Cifuentes V."/>
            <person name="Reyes P."/>
            <person name="Cevallos-Vallejos M."/>
        </authorList>
    </citation>
    <scope>NUCLEOTIDE SEQUENCE [LARGE SCALE GENOMIC DNA]</scope>
</reference>
<dbReference type="GO" id="GO:0016752">
    <property type="term" value="F:sinapoyltransferase activity"/>
    <property type="evidence" value="ECO:0007669"/>
    <property type="project" value="UniProtKB-ARBA"/>
</dbReference>
<dbReference type="SUPFAM" id="SSF53474">
    <property type="entry name" value="alpha/beta-Hydrolases"/>
    <property type="match status" value="1"/>
</dbReference>
<dbReference type="InterPro" id="IPR029058">
    <property type="entry name" value="AB_hydrolase_fold"/>
</dbReference>
<comment type="similarity">
    <text evidence="1">Belongs to the peptidase S10 family.</text>
</comment>
<sequence length="476" mass="52881">MDKVRGLFSSFCGNLFLLLVLVLVRPNLAVAGSVVKFLPGFEGPLPFELETGYIGVGESEDVQFFYYFVKSESNPQTDPLLIWLTGGPGCSSIRGLASGIGPVKFQPVPYNETLTELVTNPYSWTKVASMIFLDSPAGTGFSYARTAKGSQSTDLQASEHNYEFLRKWLHDNPEYISNSFYIGGDSYSGITVPILAQLVSNGNDAGIEPHIHLKGYILGNPAPTTQGDGNHAIPFAHRTALISDELYESLKVTCKGEYVNIDPSNAPCLKNIQAYNKLIDSINPEHVLKPTCPDVSPKPNNLFSGRRSTVETLYKKFEELDVLEFNPVECRDATGEELIDYWANDMSVQEALHVGKGTIKVWVGCNHSLPYTRDAGSVVPYHANLSTKGYRSLIYSGDYDMISPYLGTEEWIRSLNYPIIDDWRQWIHQGQVAGYTRTYANKMTFATVKGAGHVAPYEKPAECRSMFGRWISYQPL</sequence>
<dbReference type="GO" id="GO:0019748">
    <property type="term" value="P:secondary metabolic process"/>
    <property type="evidence" value="ECO:0007669"/>
    <property type="project" value="UniProtKB-ARBA"/>
</dbReference>
<reference evidence="4" key="2">
    <citation type="submission" date="2025-08" db="UniProtKB">
        <authorList>
            <consortium name="RefSeq"/>
        </authorList>
    </citation>
    <scope>IDENTIFICATION</scope>
    <source>
        <tissue evidence="4">Leaves</tissue>
    </source>
</reference>
<dbReference type="Gene3D" id="3.40.50.1820">
    <property type="entry name" value="alpha/beta hydrolase"/>
    <property type="match status" value="1"/>
</dbReference>
<name>A0A6P6T8M1_COFAR</name>
<organism evidence="3 4">
    <name type="scientific">Coffea arabica</name>
    <name type="common">Arabian coffee</name>
    <dbReference type="NCBI Taxonomy" id="13443"/>
    <lineage>
        <taxon>Eukaryota</taxon>
        <taxon>Viridiplantae</taxon>
        <taxon>Streptophyta</taxon>
        <taxon>Embryophyta</taxon>
        <taxon>Tracheophyta</taxon>
        <taxon>Spermatophyta</taxon>
        <taxon>Magnoliopsida</taxon>
        <taxon>eudicotyledons</taxon>
        <taxon>Gunneridae</taxon>
        <taxon>Pentapetalae</taxon>
        <taxon>asterids</taxon>
        <taxon>lamiids</taxon>
        <taxon>Gentianales</taxon>
        <taxon>Rubiaceae</taxon>
        <taxon>Ixoroideae</taxon>
        <taxon>Gardenieae complex</taxon>
        <taxon>Bertiereae - Coffeeae clade</taxon>
        <taxon>Coffeeae</taxon>
        <taxon>Coffea</taxon>
    </lineage>
</organism>
<accession>A0A6P6T8M1</accession>
<gene>
    <name evidence="4" type="primary">LOC113698494</name>
</gene>
<feature type="chain" id="PRO_5046451876" evidence="2">
    <location>
        <begin position="32"/>
        <end position="476"/>
    </location>
</feature>
<dbReference type="PANTHER" id="PTHR11802">
    <property type="entry name" value="SERINE PROTEASE FAMILY S10 SERINE CARBOXYPEPTIDASE"/>
    <property type="match status" value="1"/>
</dbReference>